<evidence type="ECO:0000256" key="2">
    <source>
        <dbReference type="ARBA" id="ARBA00006621"/>
    </source>
</evidence>
<dbReference type="InterPro" id="IPR002866">
    <property type="entry name" value="Maturase_MatK"/>
</dbReference>
<protein>
    <recommendedName>
        <fullName evidence="8">Maturase K</fullName>
    </recommendedName>
    <alternativeName>
        <fullName evidence="8">Intron maturase</fullName>
    </alternativeName>
</protein>
<dbReference type="Pfam" id="PF01348">
    <property type="entry name" value="Intron_maturas2"/>
    <property type="match status" value="1"/>
</dbReference>
<keyword evidence="7 8" id="KW-0694">RNA-binding</keyword>
<evidence type="ECO:0000256" key="1">
    <source>
        <dbReference type="ARBA" id="ARBA00004229"/>
    </source>
</evidence>
<dbReference type="PANTHER" id="PTHR34811">
    <property type="entry name" value="MATURASE K"/>
    <property type="match status" value="1"/>
</dbReference>
<accession>Q6PSC8</accession>
<dbReference type="InterPro" id="IPR024937">
    <property type="entry name" value="Domain_X"/>
</dbReference>
<geneLocation type="plastid" evidence="11"/>
<dbReference type="GO" id="GO:0008033">
    <property type="term" value="P:tRNA processing"/>
    <property type="evidence" value="ECO:0007669"/>
    <property type="project" value="UniProtKB-KW"/>
</dbReference>
<dbReference type="GO" id="GO:0009507">
    <property type="term" value="C:chloroplast"/>
    <property type="evidence" value="ECO:0007669"/>
    <property type="project" value="UniProtKB-SubCell"/>
</dbReference>
<evidence type="ECO:0000256" key="7">
    <source>
        <dbReference type="ARBA" id="ARBA00022884"/>
    </source>
</evidence>
<dbReference type="GO" id="GO:0006397">
    <property type="term" value="P:mRNA processing"/>
    <property type="evidence" value="ECO:0007669"/>
    <property type="project" value="UniProtKB-KW"/>
</dbReference>
<reference evidence="11" key="1">
    <citation type="journal article" date="2004" name="Syst. Bot.">
        <title>Phylogeny and biogeography of Wajira (Leguminosae): a monophyletic segregate of Vigna centered in the horn of Africa region.</title>
        <authorList>
            <person name="Thulin M."/>
            <person name="Lavin M."/>
            <person name="Pasquet R."/>
            <person name="Delgado-Salinas A."/>
        </authorList>
    </citation>
    <scope>NUCLEOTIDE SEQUENCE</scope>
</reference>
<evidence type="ECO:0000256" key="4">
    <source>
        <dbReference type="ARBA" id="ARBA00022640"/>
    </source>
</evidence>
<evidence type="ECO:0000313" key="11">
    <source>
        <dbReference type="EMBL" id="AAS94284.1"/>
    </source>
</evidence>
<evidence type="ECO:0000256" key="5">
    <source>
        <dbReference type="ARBA" id="ARBA00022664"/>
    </source>
</evidence>
<gene>
    <name evidence="8 11" type="primary">matK</name>
</gene>
<dbReference type="GO" id="GO:0003723">
    <property type="term" value="F:RNA binding"/>
    <property type="evidence" value="ECO:0007669"/>
    <property type="project" value="UniProtKB-KW"/>
</dbReference>
<dbReference type="AlphaFoldDB" id="Q6PSC8"/>
<evidence type="ECO:0000259" key="10">
    <source>
        <dbReference type="Pfam" id="PF01824"/>
    </source>
</evidence>
<evidence type="ECO:0000259" key="9">
    <source>
        <dbReference type="Pfam" id="PF01348"/>
    </source>
</evidence>
<evidence type="ECO:0000256" key="6">
    <source>
        <dbReference type="ARBA" id="ARBA00022694"/>
    </source>
</evidence>
<keyword evidence="6 8" id="KW-0819">tRNA processing</keyword>
<comment type="function">
    <text evidence="8">Usually encoded in the trnK tRNA gene intron. Probably assists in splicing its own and other chloroplast group II introns.</text>
</comment>
<dbReference type="InterPro" id="IPR024942">
    <property type="entry name" value="Maturase_MatK_N"/>
</dbReference>
<keyword evidence="4 11" id="KW-0934">Plastid</keyword>
<comment type="subcellular location">
    <subcellularLocation>
        <location evidence="1 8">Plastid</location>
        <location evidence="1 8">Chloroplast</location>
    </subcellularLocation>
</comment>
<dbReference type="PANTHER" id="PTHR34811:SF1">
    <property type="entry name" value="MATURASE K"/>
    <property type="match status" value="1"/>
</dbReference>
<name>Q6PSC8_9FABA</name>
<dbReference type="Pfam" id="PF01824">
    <property type="entry name" value="MatK_N"/>
    <property type="match status" value="1"/>
</dbReference>
<comment type="similarity">
    <text evidence="2 8">Belongs to the intron maturase 2 family. MatK subfamily.</text>
</comment>
<organism evidence="11">
    <name type="scientific">Condylostylis latidenticulata</name>
    <dbReference type="NCBI Taxonomy" id="271800"/>
    <lineage>
        <taxon>Eukaryota</taxon>
        <taxon>Viridiplantae</taxon>
        <taxon>Streptophyta</taxon>
        <taxon>Embryophyta</taxon>
        <taxon>Tracheophyta</taxon>
        <taxon>Spermatophyta</taxon>
        <taxon>Magnoliopsida</taxon>
        <taxon>eudicotyledons</taxon>
        <taxon>Gunneridae</taxon>
        <taxon>Pentapetalae</taxon>
        <taxon>rosids</taxon>
        <taxon>fabids</taxon>
        <taxon>Fabales</taxon>
        <taxon>Fabaceae</taxon>
        <taxon>Papilionoideae</taxon>
        <taxon>50 kb inversion clade</taxon>
        <taxon>NPAAA clade</taxon>
        <taxon>indigoferoid/millettioid clade</taxon>
        <taxon>Phaseoleae</taxon>
        <taxon>Condylostylis</taxon>
    </lineage>
</organism>
<feature type="domain" description="Maturase MatK N-terminal" evidence="10">
    <location>
        <begin position="1"/>
        <end position="331"/>
    </location>
</feature>
<dbReference type="HAMAP" id="MF_01390">
    <property type="entry name" value="MatK"/>
    <property type="match status" value="1"/>
</dbReference>
<evidence type="ECO:0000256" key="8">
    <source>
        <dbReference type="HAMAP-Rule" id="MF_01390"/>
    </source>
</evidence>
<keyword evidence="5 8" id="KW-0507">mRNA processing</keyword>
<proteinExistence type="inferred from homology"/>
<sequence length="520" mass="63193">MEKYQAYLELRRSRYQDILYPLFFRESIYGLAYGHESFFIENVDYNNKFSLLIVKRLSTRMYQQTHFILFANDSNKNTFVAYNYNLDSQIILEGFGVVVEILFSLQLFISSLRGLESVKSYQNLQSIHSIFPFFEDKLIYLNHKSDIRIPYPIHLEILVQILRYWIKDVSFFHLIRLFFYYYSNWNSLFPPKKWISTFFSKRNLRIFLFLYNLYVWEYESIFLFLRNKSSKLQLKHFRVFFERIFFYEKIKHLVEVSTKNCSYTLFFFKDTFIHYVRYQGKSILVLKNTPLLINKWKYYFIYLWECHFDIWAGPGTIYITHLSQYSFHFLGYFLSIPQNLSVLRGQMLQNSFLIKIVIKKPETTVPIIPLIRSLAKTKFCNVMGHPISKPVWANLSDFYILDRFLRICRNFSHYYNGSAKKKSFYQIKYILRFSCIKTLARKHKSTVRTFFKKLSSEKLLEEFFTEEDLFSFIFPRTSLTLRRFYRGRIWYLDILFRNDFVNHLEFKIGYHTFSFSIGVN</sequence>
<evidence type="ECO:0000256" key="3">
    <source>
        <dbReference type="ARBA" id="ARBA00022528"/>
    </source>
</evidence>
<keyword evidence="3" id="KW-0150">Chloroplast</keyword>
<feature type="domain" description="Domain X" evidence="9">
    <location>
        <begin position="360"/>
        <end position="472"/>
    </location>
</feature>
<dbReference type="GO" id="GO:0008380">
    <property type="term" value="P:RNA splicing"/>
    <property type="evidence" value="ECO:0007669"/>
    <property type="project" value="UniProtKB-UniRule"/>
</dbReference>
<dbReference type="EMBL" id="AY582985">
    <property type="protein sequence ID" value="AAS94284.1"/>
    <property type="molecule type" value="Genomic_DNA"/>
</dbReference>